<accession>A0A2T4HRW5</accession>
<dbReference type="GO" id="GO:0016987">
    <property type="term" value="F:sigma factor activity"/>
    <property type="evidence" value="ECO:0007669"/>
    <property type="project" value="UniProtKB-KW"/>
</dbReference>
<evidence type="ECO:0000256" key="3">
    <source>
        <dbReference type="ARBA" id="ARBA00023082"/>
    </source>
</evidence>
<dbReference type="SUPFAM" id="SSF88946">
    <property type="entry name" value="Sigma2 domain of RNA polymerase sigma factors"/>
    <property type="match status" value="1"/>
</dbReference>
<dbReference type="InterPro" id="IPR014284">
    <property type="entry name" value="RNA_pol_sigma-70_dom"/>
</dbReference>
<dbReference type="GO" id="GO:0003677">
    <property type="term" value="F:DNA binding"/>
    <property type="evidence" value="ECO:0007669"/>
    <property type="project" value="InterPro"/>
</dbReference>
<dbReference type="RefSeq" id="WP_015459251.1">
    <property type="nucleotide sequence ID" value="NZ_PHHF01000063.1"/>
</dbReference>
<dbReference type="InterPro" id="IPR013324">
    <property type="entry name" value="RNA_pol_sigma_r3/r4-like"/>
</dbReference>
<dbReference type="InterPro" id="IPR007627">
    <property type="entry name" value="RNA_pol_sigma70_r2"/>
</dbReference>
<dbReference type="Pfam" id="PF04542">
    <property type="entry name" value="Sigma70_r2"/>
    <property type="match status" value="1"/>
</dbReference>
<evidence type="ECO:0000256" key="2">
    <source>
        <dbReference type="ARBA" id="ARBA00023015"/>
    </source>
</evidence>
<dbReference type="GO" id="GO:0006352">
    <property type="term" value="P:DNA-templated transcription initiation"/>
    <property type="evidence" value="ECO:0007669"/>
    <property type="project" value="InterPro"/>
</dbReference>
<dbReference type="InterPro" id="IPR039425">
    <property type="entry name" value="RNA_pol_sigma-70-like"/>
</dbReference>
<evidence type="ECO:0000313" key="7">
    <source>
        <dbReference type="EMBL" id="PTD18544.1"/>
    </source>
</evidence>
<keyword evidence="8" id="KW-1185">Reference proteome</keyword>
<dbReference type="PANTHER" id="PTHR43133:SF63">
    <property type="entry name" value="RNA POLYMERASE SIGMA FACTOR FECI-RELATED"/>
    <property type="match status" value="1"/>
</dbReference>
<evidence type="ECO:0000259" key="6">
    <source>
        <dbReference type="Pfam" id="PF08281"/>
    </source>
</evidence>
<dbReference type="EMBL" id="PHHF01000063">
    <property type="protein sequence ID" value="PTD18544.1"/>
    <property type="molecule type" value="Genomic_DNA"/>
</dbReference>
<evidence type="ECO:0000259" key="5">
    <source>
        <dbReference type="Pfam" id="PF04542"/>
    </source>
</evidence>
<feature type="domain" description="RNA polymerase sigma factor 70 region 4 type 2" evidence="6">
    <location>
        <begin position="114"/>
        <end position="164"/>
    </location>
</feature>
<gene>
    <name evidence="7" type="ORF">CV103_14890</name>
</gene>
<dbReference type="InterPro" id="IPR013325">
    <property type="entry name" value="RNA_pol_sigma_r2"/>
</dbReference>
<evidence type="ECO:0000256" key="4">
    <source>
        <dbReference type="ARBA" id="ARBA00023163"/>
    </source>
</evidence>
<dbReference type="PANTHER" id="PTHR43133">
    <property type="entry name" value="RNA POLYMERASE ECF-TYPE SIGMA FACTO"/>
    <property type="match status" value="1"/>
</dbReference>
<organism evidence="7 8">
    <name type="scientific">Edaphosphingomonas fennica</name>
    <dbReference type="NCBI Taxonomy" id="114404"/>
    <lineage>
        <taxon>Bacteria</taxon>
        <taxon>Pseudomonadati</taxon>
        <taxon>Pseudomonadota</taxon>
        <taxon>Alphaproteobacteria</taxon>
        <taxon>Sphingomonadales</taxon>
        <taxon>Rhizorhabdaceae</taxon>
        <taxon>Edaphosphingomonas</taxon>
    </lineage>
</organism>
<keyword evidence="2" id="KW-0805">Transcription regulation</keyword>
<dbReference type="Pfam" id="PF08281">
    <property type="entry name" value="Sigma70_r4_2"/>
    <property type="match status" value="1"/>
</dbReference>
<dbReference type="AlphaFoldDB" id="A0A2T4HRW5"/>
<comment type="caution">
    <text evidence="7">The sequence shown here is derived from an EMBL/GenBank/DDBJ whole genome shotgun (WGS) entry which is preliminary data.</text>
</comment>
<proteinExistence type="inferred from homology"/>
<comment type="similarity">
    <text evidence="1">Belongs to the sigma-70 factor family. ECF subfamily.</text>
</comment>
<keyword evidence="3" id="KW-0731">Sigma factor</keyword>
<dbReference type="Gene3D" id="1.10.1740.10">
    <property type="match status" value="1"/>
</dbReference>
<dbReference type="Gene3D" id="1.10.10.10">
    <property type="entry name" value="Winged helix-like DNA-binding domain superfamily/Winged helix DNA-binding domain"/>
    <property type="match status" value="1"/>
</dbReference>
<name>A0A2T4HRW5_9SPHN</name>
<feature type="domain" description="RNA polymerase sigma-70 region 2" evidence="5">
    <location>
        <begin position="16"/>
        <end position="79"/>
    </location>
</feature>
<reference evidence="7 8" key="1">
    <citation type="submission" date="2017-11" db="EMBL/GenBank/DDBJ databases">
        <title>Sphingomonas oleivorans sp. nov., isolated from oil-contaminated soil.</title>
        <authorList>
            <person name="Wang L."/>
            <person name="Chen L."/>
        </authorList>
    </citation>
    <scope>NUCLEOTIDE SEQUENCE [LARGE SCALE GENOMIC DNA]</scope>
    <source>
        <strain evidence="7 8">K101</strain>
    </source>
</reference>
<evidence type="ECO:0000256" key="1">
    <source>
        <dbReference type="ARBA" id="ARBA00010641"/>
    </source>
</evidence>
<dbReference type="Proteomes" id="UP000241206">
    <property type="component" value="Unassembled WGS sequence"/>
</dbReference>
<evidence type="ECO:0000313" key="8">
    <source>
        <dbReference type="Proteomes" id="UP000241206"/>
    </source>
</evidence>
<dbReference type="NCBIfam" id="TIGR02937">
    <property type="entry name" value="sigma70-ECF"/>
    <property type="match status" value="1"/>
</dbReference>
<dbReference type="InterPro" id="IPR013249">
    <property type="entry name" value="RNA_pol_sigma70_r4_t2"/>
</dbReference>
<dbReference type="InterPro" id="IPR036388">
    <property type="entry name" value="WH-like_DNA-bd_sf"/>
</dbReference>
<keyword evidence="4" id="KW-0804">Transcription</keyword>
<sequence>MRPLLPEQEAELTQHYRRWRPALMSYFMKRVHDHAEAEDLTQETFARVFNASAAESGFHSGYIFRIAANLLRDRARRQKVRTDHQDVLDTLYGQGIEWLDPEKLATARNALSRLAAGLAELPERTRTIFVLYRVENIDKRMIAESFSISPSAVEKHVTRALAHLTLQARREQQ</sequence>
<protein>
    <submittedName>
        <fullName evidence="7">RNA polymerase subunit sigma-24</fullName>
    </submittedName>
</protein>
<dbReference type="SUPFAM" id="SSF88659">
    <property type="entry name" value="Sigma3 and sigma4 domains of RNA polymerase sigma factors"/>
    <property type="match status" value="1"/>
</dbReference>